<dbReference type="Proteomes" id="UP000046392">
    <property type="component" value="Unplaced"/>
</dbReference>
<evidence type="ECO:0000313" key="1">
    <source>
        <dbReference type="Proteomes" id="UP000046392"/>
    </source>
</evidence>
<sequence>MSENGSLPVSTASIKDSLTTSVEIKSPSTKSNLSRKFSSNLSLDETQYDKPQEKSNSCGCGKEIENMQKMINTFCAEITKNLSIINEKLDKIDRSILEMVPKKEPKKQLTSFREIFEGTLANIQKTRINNNNEINNIFK</sequence>
<name>A0A0N5C6X1_STREA</name>
<protein>
    <submittedName>
        <fullName evidence="2">Uncharacterized protein</fullName>
    </submittedName>
</protein>
<reference evidence="2" key="1">
    <citation type="submission" date="2017-02" db="UniProtKB">
        <authorList>
            <consortium name="WormBaseParasite"/>
        </authorList>
    </citation>
    <scope>IDENTIFICATION</scope>
</reference>
<dbReference type="AlphaFoldDB" id="A0A0N5C6X1"/>
<accession>A0A0N5C6X1</accession>
<dbReference type="WBParaSite" id="SPAL_0001368600.1">
    <property type="protein sequence ID" value="SPAL_0001368600.1"/>
    <property type="gene ID" value="SPAL_0001368600"/>
</dbReference>
<organism evidence="1 2">
    <name type="scientific">Strongyloides papillosus</name>
    <name type="common">Intestinal threadworm</name>
    <dbReference type="NCBI Taxonomy" id="174720"/>
    <lineage>
        <taxon>Eukaryota</taxon>
        <taxon>Metazoa</taxon>
        <taxon>Ecdysozoa</taxon>
        <taxon>Nematoda</taxon>
        <taxon>Chromadorea</taxon>
        <taxon>Rhabditida</taxon>
        <taxon>Tylenchina</taxon>
        <taxon>Panagrolaimomorpha</taxon>
        <taxon>Strongyloidoidea</taxon>
        <taxon>Strongyloididae</taxon>
        <taxon>Strongyloides</taxon>
    </lineage>
</organism>
<proteinExistence type="predicted"/>
<evidence type="ECO:0000313" key="2">
    <source>
        <dbReference type="WBParaSite" id="SPAL_0001368600.1"/>
    </source>
</evidence>
<keyword evidence="1" id="KW-1185">Reference proteome</keyword>